<keyword evidence="2" id="KW-0732">Signal</keyword>
<comment type="caution">
    <text evidence="3">The sequence shown here is derived from an EMBL/GenBank/DDBJ whole genome shotgun (WGS) entry which is preliminary data.</text>
</comment>
<name>A0A3D9KAD6_9BACL</name>
<dbReference type="EMBL" id="QRDZ01000008">
    <property type="protein sequence ID" value="RED83348.1"/>
    <property type="molecule type" value="Genomic_DNA"/>
</dbReference>
<dbReference type="Gene3D" id="3.40.190.10">
    <property type="entry name" value="Periplasmic binding protein-like II"/>
    <property type="match status" value="2"/>
</dbReference>
<proteinExistence type="predicted"/>
<evidence type="ECO:0000256" key="1">
    <source>
        <dbReference type="SAM" id="MobiDB-lite"/>
    </source>
</evidence>
<feature type="compositionally biased region" description="Low complexity" evidence="1">
    <location>
        <begin position="33"/>
        <end position="45"/>
    </location>
</feature>
<keyword evidence="4" id="KW-1185">Reference proteome</keyword>
<dbReference type="InterPro" id="IPR050490">
    <property type="entry name" value="Bact_solute-bd_prot1"/>
</dbReference>
<dbReference type="SUPFAM" id="SSF53850">
    <property type="entry name" value="Periplasmic binding protein-like II"/>
    <property type="match status" value="1"/>
</dbReference>
<evidence type="ECO:0000313" key="4">
    <source>
        <dbReference type="Proteomes" id="UP000256977"/>
    </source>
</evidence>
<dbReference type="AlphaFoldDB" id="A0A3D9KAD6"/>
<organism evidence="3 4">
    <name type="scientific">Cohnella phaseoli</name>
    <dbReference type="NCBI Taxonomy" id="456490"/>
    <lineage>
        <taxon>Bacteria</taxon>
        <taxon>Bacillati</taxon>
        <taxon>Bacillota</taxon>
        <taxon>Bacilli</taxon>
        <taxon>Bacillales</taxon>
        <taxon>Paenibacillaceae</taxon>
        <taxon>Cohnella</taxon>
    </lineage>
</organism>
<accession>A0A3D9KAD6</accession>
<gene>
    <name evidence="3" type="ORF">DFP98_108191</name>
</gene>
<dbReference type="PANTHER" id="PTHR43649">
    <property type="entry name" value="ARABINOSE-BINDING PROTEIN-RELATED"/>
    <property type="match status" value="1"/>
</dbReference>
<dbReference type="RefSeq" id="WP_116060944.1">
    <property type="nucleotide sequence ID" value="NZ_QRDZ01000008.1"/>
</dbReference>
<reference evidence="3 4" key="1">
    <citation type="submission" date="2018-07" db="EMBL/GenBank/DDBJ databases">
        <title>Genomic Encyclopedia of Type Strains, Phase III (KMG-III): the genomes of soil and plant-associated and newly described type strains.</title>
        <authorList>
            <person name="Whitman W."/>
        </authorList>
    </citation>
    <scope>NUCLEOTIDE SEQUENCE [LARGE SCALE GENOMIC DNA]</scope>
    <source>
        <strain evidence="3 4">CECT 7287</strain>
    </source>
</reference>
<dbReference type="PANTHER" id="PTHR43649:SF17">
    <property type="entry name" value="ABC TRANSPORTER SOLUTE BINDING PROTEIN-SUGAR TRANSPORT"/>
    <property type="match status" value="1"/>
</dbReference>
<feature type="chain" id="PRO_5039113610" description="Aldouronate transport system substrate-binding protein" evidence="2">
    <location>
        <begin position="24"/>
        <end position="549"/>
    </location>
</feature>
<evidence type="ECO:0000313" key="3">
    <source>
        <dbReference type="EMBL" id="RED83348.1"/>
    </source>
</evidence>
<feature type="signal peptide" evidence="2">
    <location>
        <begin position="1"/>
        <end position="23"/>
    </location>
</feature>
<dbReference type="OrthoDB" id="2507595at2"/>
<sequence>MKNSKSRAMVIGLCIALIIALLAGCSSQKEEATGSSGASASQETSDGMADGGMTNLTGYPITKEPIKLKAVVSYSALRPNMDTTEIWKYVAEKTNIDLEVEVLKDAEKVDLMFASNDFPDLILGVGMNANQLTSAAEGGQFVEIEPLLEQYAPTWSSFMKENKLVYNGSLAADGKLYGVPYIDFAPFDRNLRDQWIIMESWLKELNLEIPKTTEEFKNVLQAIKDNAGKGTIPSDVIPYYFQFDGYVGGQFDIYGSFGVYVTSADYLYVDNGVVKDQSTNPMIKEPLKYLRDLYQSGLIPPEVFTDDGNTYVSKISSLPPLVGSYHSYANRQPELGTAMGPIDSGNGQKPFIRSQAYVAGPANTAVITKKNKYPAATVRLLEAIATDLELELTVSRGVKGTLWDYDAEGKAYQLFWEEAPDKMAENSGKLGLHNSFVALKDQSFYADKWKELSYDVKNTRAWAYEHVYKDAVLPNDMVYVEGALGADDVSLTNQYRTDLTNYRKTVFADFITGRQDIDAGWDAYVKQMNKLGLEQFVELRQKAYDVIAK</sequence>
<dbReference type="PROSITE" id="PS51257">
    <property type="entry name" value="PROKAR_LIPOPROTEIN"/>
    <property type="match status" value="1"/>
</dbReference>
<feature type="region of interest" description="Disordered" evidence="1">
    <location>
        <begin position="32"/>
        <end position="53"/>
    </location>
</feature>
<dbReference type="Proteomes" id="UP000256977">
    <property type="component" value="Unassembled WGS sequence"/>
</dbReference>
<evidence type="ECO:0008006" key="5">
    <source>
        <dbReference type="Google" id="ProtNLM"/>
    </source>
</evidence>
<protein>
    <recommendedName>
        <fullName evidence="5">Aldouronate transport system substrate-binding protein</fullName>
    </recommendedName>
</protein>
<evidence type="ECO:0000256" key="2">
    <source>
        <dbReference type="SAM" id="SignalP"/>
    </source>
</evidence>